<dbReference type="PROSITE" id="PS00737">
    <property type="entry name" value="THIOLASE_2"/>
    <property type="match status" value="1"/>
</dbReference>
<dbReference type="RefSeq" id="WP_068445215.1">
    <property type="nucleotide sequence ID" value="NZ_CP013862.1"/>
</dbReference>
<dbReference type="InterPro" id="IPR002155">
    <property type="entry name" value="Thiolase"/>
</dbReference>
<dbReference type="InterPro" id="IPR020615">
    <property type="entry name" value="Thiolase_acyl_enz_int_AS"/>
</dbReference>
<feature type="active site" description="Proton acceptor" evidence="6">
    <location>
        <position position="378"/>
    </location>
</feature>
<dbReference type="PROSITE" id="PS00099">
    <property type="entry name" value="THIOLASE_3"/>
    <property type="match status" value="1"/>
</dbReference>
<feature type="domain" description="Thiolase C-terminal" evidence="9">
    <location>
        <begin position="270"/>
        <end position="390"/>
    </location>
</feature>
<gene>
    <name evidence="10" type="ORF">AOX59_10010</name>
</gene>
<evidence type="ECO:0000256" key="1">
    <source>
        <dbReference type="ARBA" id="ARBA00010982"/>
    </source>
</evidence>
<reference evidence="10 11" key="1">
    <citation type="submission" date="2016-01" db="EMBL/GenBank/DDBJ databases">
        <title>Complete genome sequence of strain Lentibacillus amyloliquefaciens LAM0015T isolated from saline sediment.</title>
        <authorList>
            <person name="Wang J.-L."/>
            <person name="He M.-X."/>
        </authorList>
    </citation>
    <scope>NUCLEOTIDE SEQUENCE [LARGE SCALE GENOMIC DNA]</scope>
    <source>
        <strain evidence="10 11">LAM0015</strain>
    </source>
</reference>
<dbReference type="PROSITE" id="PS00098">
    <property type="entry name" value="THIOLASE_1"/>
    <property type="match status" value="1"/>
</dbReference>
<dbReference type="Proteomes" id="UP000050331">
    <property type="component" value="Chromosome"/>
</dbReference>
<evidence type="ECO:0000313" key="10">
    <source>
        <dbReference type="EMBL" id="ALX48919.1"/>
    </source>
</evidence>
<accession>A0A0U4F063</accession>
<keyword evidence="11" id="KW-1185">Reference proteome</keyword>
<evidence type="ECO:0000256" key="6">
    <source>
        <dbReference type="PIRSR" id="PIRSR000429-1"/>
    </source>
</evidence>
<dbReference type="CDD" id="cd00751">
    <property type="entry name" value="thiolase"/>
    <property type="match status" value="1"/>
</dbReference>
<dbReference type="FunFam" id="3.40.47.10:FF:000010">
    <property type="entry name" value="Acetyl-CoA acetyltransferase (Thiolase)"/>
    <property type="match status" value="1"/>
</dbReference>
<evidence type="ECO:0000259" key="9">
    <source>
        <dbReference type="Pfam" id="PF02803"/>
    </source>
</evidence>
<proteinExistence type="inferred from homology"/>
<keyword evidence="3 7" id="KW-0808">Transferase</keyword>
<organism evidence="10 11">
    <name type="scientific">Lentibacillus amyloliquefaciens</name>
    <dbReference type="NCBI Taxonomy" id="1472767"/>
    <lineage>
        <taxon>Bacteria</taxon>
        <taxon>Bacillati</taxon>
        <taxon>Bacillota</taxon>
        <taxon>Bacilli</taxon>
        <taxon>Bacillales</taxon>
        <taxon>Bacillaceae</taxon>
        <taxon>Lentibacillus</taxon>
    </lineage>
</organism>
<dbReference type="InterPro" id="IPR016039">
    <property type="entry name" value="Thiolase-like"/>
</dbReference>
<dbReference type="Pfam" id="PF02803">
    <property type="entry name" value="Thiolase_C"/>
    <property type="match status" value="1"/>
</dbReference>
<feature type="active site" description="Acyl-thioester intermediate" evidence="6">
    <location>
        <position position="89"/>
    </location>
</feature>
<dbReference type="OrthoDB" id="9764892at2"/>
<sequence>MENVYLVEGARTAFGRFGGSFKNTTDIELGVHAAQGALEKSGMSAEEMDELTFGNVIHTNTSSSYLARHIALKTGMKESSTALTVNRLCGSGLQAIVSSAQNIMLNHAHTALAGGTENMSQSPHVLRGTRFGSPNKAPKVDDMLWETLTDRYVGAGMGMTAENLADKYHISREEQDAFAVQSHVKAQQAIESGRFAEEIVPVTVKAKKQEVAVDEDEHVREDLKMEDLSKLPAAFKEDGTVTAGNASGINDGSAAVVLASESYVKQANVKPLARIVSWGIAGVDPNIMGIGPVPSMKTALKNAGLSLNDMGLIELNEAFAAQSLAVLKELDINPEIVNVNGGAVALGHPVGTSGSRITYSLATEMKKRNTKYGLATLCIGGGQGIAMILKNTAG</sequence>
<dbReference type="GO" id="GO:0006635">
    <property type="term" value="P:fatty acid beta-oxidation"/>
    <property type="evidence" value="ECO:0007669"/>
    <property type="project" value="TreeGrafter"/>
</dbReference>
<evidence type="ECO:0000313" key="11">
    <source>
        <dbReference type="Proteomes" id="UP000050331"/>
    </source>
</evidence>
<dbReference type="PANTHER" id="PTHR18919:SF107">
    <property type="entry name" value="ACETYL-COA ACETYLTRANSFERASE, CYTOSOLIC"/>
    <property type="match status" value="1"/>
</dbReference>
<evidence type="ECO:0000256" key="4">
    <source>
        <dbReference type="ARBA" id="ARBA00023315"/>
    </source>
</evidence>
<evidence type="ECO:0000256" key="7">
    <source>
        <dbReference type="RuleBase" id="RU003557"/>
    </source>
</evidence>
<feature type="active site" description="Proton acceptor" evidence="6">
    <location>
        <position position="348"/>
    </location>
</feature>
<evidence type="ECO:0000256" key="5">
    <source>
        <dbReference type="ARBA" id="ARBA00030755"/>
    </source>
</evidence>
<dbReference type="InterPro" id="IPR020616">
    <property type="entry name" value="Thiolase_N"/>
</dbReference>
<evidence type="ECO:0000256" key="2">
    <source>
        <dbReference type="ARBA" id="ARBA00012705"/>
    </source>
</evidence>
<comment type="similarity">
    <text evidence="1 7">Belongs to the thiolase-like superfamily. Thiolase family.</text>
</comment>
<dbReference type="InterPro" id="IPR020613">
    <property type="entry name" value="Thiolase_CS"/>
</dbReference>
<evidence type="ECO:0000256" key="3">
    <source>
        <dbReference type="ARBA" id="ARBA00022679"/>
    </source>
</evidence>
<dbReference type="EMBL" id="CP013862">
    <property type="protein sequence ID" value="ALX48919.1"/>
    <property type="molecule type" value="Genomic_DNA"/>
</dbReference>
<dbReference type="PIRSF" id="PIRSF000429">
    <property type="entry name" value="Ac-CoA_Ac_transf"/>
    <property type="match status" value="1"/>
</dbReference>
<evidence type="ECO:0000259" key="8">
    <source>
        <dbReference type="Pfam" id="PF00108"/>
    </source>
</evidence>
<dbReference type="SUPFAM" id="SSF53901">
    <property type="entry name" value="Thiolase-like"/>
    <property type="match status" value="2"/>
</dbReference>
<dbReference type="GO" id="GO:0003985">
    <property type="term" value="F:acetyl-CoA C-acetyltransferase activity"/>
    <property type="evidence" value="ECO:0007669"/>
    <property type="project" value="UniProtKB-EC"/>
</dbReference>
<dbReference type="PANTHER" id="PTHR18919">
    <property type="entry name" value="ACETYL-COA C-ACYLTRANSFERASE"/>
    <property type="match status" value="1"/>
</dbReference>
<dbReference type="InterPro" id="IPR020610">
    <property type="entry name" value="Thiolase_AS"/>
</dbReference>
<dbReference type="STRING" id="1472767.AOX59_10010"/>
<dbReference type="Gene3D" id="3.40.47.10">
    <property type="match status" value="2"/>
</dbReference>
<name>A0A0U4F063_9BACI</name>
<feature type="domain" description="Thiolase N-terminal" evidence="8">
    <location>
        <begin position="4"/>
        <end position="262"/>
    </location>
</feature>
<dbReference type="InterPro" id="IPR020617">
    <property type="entry name" value="Thiolase_C"/>
</dbReference>
<dbReference type="NCBIfam" id="TIGR01930">
    <property type="entry name" value="AcCoA-C-Actrans"/>
    <property type="match status" value="1"/>
</dbReference>
<dbReference type="Pfam" id="PF00108">
    <property type="entry name" value="Thiolase_N"/>
    <property type="match status" value="1"/>
</dbReference>
<protein>
    <recommendedName>
        <fullName evidence="2">acetyl-CoA C-acetyltransferase</fullName>
        <ecNumber evidence="2">2.3.1.9</ecNumber>
    </recommendedName>
    <alternativeName>
        <fullName evidence="5">Acetoacetyl-CoA thiolase</fullName>
    </alternativeName>
</protein>
<dbReference type="EC" id="2.3.1.9" evidence="2"/>
<keyword evidence="4 7" id="KW-0012">Acyltransferase</keyword>
<dbReference type="KEGG" id="lao:AOX59_10010"/>
<dbReference type="AlphaFoldDB" id="A0A0U4F063"/>